<sequence length="244" mass="28225">MFFSREHTAQESQPAPAQAARVQSASGKATNAEFEQVVERYHGKVFQLVYRYTGDYEEACDLTQDTFVRAFNAWNEFRGDSQVYTWLYRIALNLCHNQQKRIVRRNRMERWSLDTSPDDDFEGGRGPIEVADERPLPLARIEGDEMRLRLREALAQLPENYRMVIVLRDIEGLTYDEIARVTDSTLEAIKSRLFRARQTLRRILEPYMTGGLESEWPSNSQPSSEAVQTQKTPVWNSAVRADIA</sequence>
<feature type="region of interest" description="Disordered" evidence="6">
    <location>
        <begin position="1"/>
        <end position="26"/>
    </location>
</feature>
<dbReference type="EMBL" id="NIGF01000022">
    <property type="protein sequence ID" value="PQV62778.1"/>
    <property type="molecule type" value="Genomic_DNA"/>
</dbReference>
<dbReference type="Gene3D" id="1.10.1740.10">
    <property type="match status" value="1"/>
</dbReference>
<evidence type="ECO:0000256" key="1">
    <source>
        <dbReference type="ARBA" id="ARBA00010641"/>
    </source>
</evidence>
<proteinExistence type="inferred from homology"/>
<feature type="domain" description="RNA polymerase sigma factor 70 region 4 type 2" evidence="8">
    <location>
        <begin position="148"/>
        <end position="200"/>
    </location>
</feature>
<evidence type="ECO:0000313" key="10">
    <source>
        <dbReference type="Proteomes" id="UP000237684"/>
    </source>
</evidence>
<evidence type="ECO:0000256" key="4">
    <source>
        <dbReference type="ARBA" id="ARBA00023125"/>
    </source>
</evidence>
<dbReference type="OrthoDB" id="8684701at2"/>
<dbReference type="NCBIfam" id="TIGR02937">
    <property type="entry name" value="sigma70-ECF"/>
    <property type="match status" value="1"/>
</dbReference>
<keyword evidence="10" id="KW-1185">Reference proteome</keyword>
<dbReference type="GO" id="GO:0006352">
    <property type="term" value="P:DNA-templated transcription initiation"/>
    <property type="evidence" value="ECO:0007669"/>
    <property type="project" value="InterPro"/>
</dbReference>
<protein>
    <submittedName>
        <fullName evidence="9">RNA polymerase sigma-70 factor, ECF subfamily</fullName>
    </submittedName>
</protein>
<dbReference type="InParanoid" id="A0A2S8SPR1"/>
<keyword evidence="2" id="KW-0805">Transcription regulation</keyword>
<evidence type="ECO:0000259" key="8">
    <source>
        <dbReference type="Pfam" id="PF08281"/>
    </source>
</evidence>
<dbReference type="Pfam" id="PF08281">
    <property type="entry name" value="Sigma70_r4_2"/>
    <property type="match status" value="1"/>
</dbReference>
<feature type="region of interest" description="Disordered" evidence="6">
    <location>
        <begin position="212"/>
        <end position="233"/>
    </location>
</feature>
<dbReference type="CDD" id="cd06171">
    <property type="entry name" value="Sigma70_r4"/>
    <property type="match status" value="1"/>
</dbReference>
<dbReference type="SUPFAM" id="SSF88946">
    <property type="entry name" value="Sigma2 domain of RNA polymerase sigma factors"/>
    <property type="match status" value="1"/>
</dbReference>
<gene>
    <name evidence="9" type="ORF">B1R32_12225</name>
</gene>
<dbReference type="InterPro" id="IPR036388">
    <property type="entry name" value="WH-like_DNA-bd_sf"/>
</dbReference>
<dbReference type="InterPro" id="IPR013249">
    <property type="entry name" value="RNA_pol_sigma70_r4_t2"/>
</dbReference>
<evidence type="ECO:0000313" key="9">
    <source>
        <dbReference type="EMBL" id="PQV62778.1"/>
    </source>
</evidence>
<dbReference type="Proteomes" id="UP000237684">
    <property type="component" value="Unassembled WGS sequence"/>
</dbReference>
<keyword evidence="3" id="KW-0731">Sigma factor</keyword>
<dbReference type="SUPFAM" id="SSF88659">
    <property type="entry name" value="Sigma3 and sigma4 domains of RNA polymerase sigma factors"/>
    <property type="match status" value="1"/>
</dbReference>
<dbReference type="Gene3D" id="1.10.10.10">
    <property type="entry name" value="Winged helix-like DNA-binding domain superfamily/Winged helix DNA-binding domain"/>
    <property type="match status" value="1"/>
</dbReference>
<name>A0A2S8SPR1_9BACT</name>
<dbReference type="InterPro" id="IPR014284">
    <property type="entry name" value="RNA_pol_sigma-70_dom"/>
</dbReference>
<dbReference type="GO" id="GO:0003677">
    <property type="term" value="F:DNA binding"/>
    <property type="evidence" value="ECO:0007669"/>
    <property type="project" value="UniProtKB-KW"/>
</dbReference>
<dbReference type="InterPro" id="IPR007627">
    <property type="entry name" value="RNA_pol_sigma70_r2"/>
</dbReference>
<accession>A0A2S8SPR1</accession>
<dbReference type="AlphaFoldDB" id="A0A2S8SPR1"/>
<evidence type="ECO:0000256" key="3">
    <source>
        <dbReference type="ARBA" id="ARBA00023082"/>
    </source>
</evidence>
<feature type="domain" description="RNA polymerase sigma-70 region 2" evidence="7">
    <location>
        <begin position="38"/>
        <end position="101"/>
    </location>
</feature>
<reference evidence="9 10" key="1">
    <citation type="journal article" date="2018" name="Syst. Appl. Microbiol.">
        <title>Abditibacterium utsteinense sp. nov., the first cultivated member of candidate phylum FBP, isolated from ice-free Antarctic soil samples.</title>
        <authorList>
            <person name="Tahon G."/>
            <person name="Tytgat B."/>
            <person name="Lebbe L."/>
            <person name="Carlier A."/>
            <person name="Willems A."/>
        </authorList>
    </citation>
    <scope>NUCLEOTIDE SEQUENCE [LARGE SCALE GENOMIC DNA]</scope>
    <source>
        <strain evidence="9 10">LMG 29911</strain>
    </source>
</reference>
<dbReference type="PANTHER" id="PTHR43133:SF8">
    <property type="entry name" value="RNA POLYMERASE SIGMA FACTOR HI_1459-RELATED"/>
    <property type="match status" value="1"/>
</dbReference>
<dbReference type="InterPro" id="IPR013325">
    <property type="entry name" value="RNA_pol_sigma_r2"/>
</dbReference>
<dbReference type="PANTHER" id="PTHR43133">
    <property type="entry name" value="RNA POLYMERASE ECF-TYPE SIGMA FACTO"/>
    <property type="match status" value="1"/>
</dbReference>
<organism evidence="9 10">
    <name type="scientific">Abditibacterium utsteinense</name>
    <dbReference type="NCBI Taxonomy" id="1960156"/>
    <lineage>
        <taxon>Bacteria</taxon>
        <taxon>Pseudomonadati</taxon>
        <taxon>Abditibacteriota</taxon>
        <taxon>Abditibacteriia</taxon>
        <taxon>Abditibacteriales</taxon>
        <taxon>Abditibacteriaceae</taxon>
        <taxon>Abditibacterium</taxon>
    </lineage>
</organism>
<dbReference type="RefSeq" id="WP_106381088.1">
    <property type="nucleotide sequence ID" value="NZ_NIGF01000022.1"/>
</dbReference>
<evidence type="ECO:0000256" key="6">
    <source>
        <dbReference type="SAM" id="MobiDB-lite"/>
    </source>
</evidence>
<evidence type="ECO:0000256" key="5">
    <source>
        <dbReference type="ARBA" id="ARBA00023163"/>
    </source>
</evidence>
<keyword evidence="5" id="KW-0804">Transcription</keyword>
<comment type="caution">
    <text evidence="9">The sequence shown here is derived from an EMBL/GenBank/DDBJ whole genome shotgun (WGS) entry which is preliminary data.</text>
</comment>
<dbReference type="InterPro" id="IPR039425">
    <property type="entry name" value="RNA_pol_sigma-70-like"/>
</dbReference>
<dbReference type="InterPro" id="IPR013324">
    <property type="entry name" value="RNA_pol_sigma_r3/r4-like"/>
</dbReference>
<keyword evidence="4" id="KW-0238">DNA-binding</keyword>
<comment type="similarity">
    <text evidence="1">Belongs to the sigma-70 factor family. ECF subfamily.</text>
</comment>
<dbReference type="GO" id="GO:0016987">
    <property type="term" value="F:sigma factor activity"/>
    <property type="evidence" value="ECO:0007669"/>
    <property type="project" value="UniProtKB-KW"/>
</dbReference>
<evidence type="ECO:0000259" key="7">
    <source>
        <dbReference type="Pfam" id="PF04542"/>
    </source>
</evidence>
<evidence type="ECO:0000256" key="2">
    <source>
        <dbReference type="ARBA" id="ARBA00023015"/>
    </source>
</evidence>
<feature type="compositionally biased region" description="Polar residues" evidence="6">
    <location>
        <begin position="216"/>
        <end position="233"/>
    </location>
</feature>
<dbReference type="Pfam" id="PF04542">
    <property type="entry name" value="Sigma70_r2"/>
    <property type="match status" value="1"/>
</dbReference>